<dbReference type="EC" id="2.7.4.1" evidence="8 9"/>
<evidence type="ECO:0000256" key="10">
    <source>
        <dbReference type="SAM" id="MobiDB-lite"/>
    </source>
</evidence>
<feature type="domain" description="Polyphosphate kinase middle" evidence="11">
    <location>
        <begin position="167"/>
        <end position="346"/>
    </location>
</feature>
<dbReference type="SUPFAM" id="SSF56024">
    <property type="entry name" value="Phospholipase D/nuclease"/>
    <property type="match status" value="2"/>
</dbReference>
<feature type="domain" description="Polyphosphate kinase C-terminal" evidence="13">
    <location>
        <begin position="549"/>
        <end position="711"/>
    </location>
</feature>
<dbReference type="RefSeq" id="WP_144638995.1">
    <property type="nucleotide sequence ID" value="NZ_BNAX01000002.1"/>
</dbReference>
<keyword evidence="1 8" id="KW-0597">Phosphoprotein</keyword>
<evidence type="ECO:0000313" key="15">
    <source>
        <dbReference type="EMBL" id="TVT21788.1"/>
    </source>
</evidence>
<dbReference type="PIRSF" id="PIRSF015589">
    <property type="entry name" value="PP_kinase"/>
    <property type="match status" value="1"/>
</dbReference>
<feature type="domain" description="Polyphosphate kinase N-terminal" evidence="12">
    <location>
        <begin position="51"/>
        <end position="157"/>
    </location>
</feature>
<accession>A0A558ABZ5</accession>
<dbReference type="GO" id="GO:0008976">
    <property type="term" value="F:polyphosphate kinase activity"/>
    <property type="evidence" value="ECO:0007669"/>
    <property type="project" value="UniProtKB-UniRule"/>
</dbReference>
<dbReference type="Pfam" id="PF02503">
    <property type="entry name" value="PP_kinase"/>
    <property type="match status" value="1"/>
</dbReference>
<dbReference type="GO" id="GO:0006799">
    <property type="term" value="P:polyphosphate biosynthetic process"/>
    <property type="evidence" value="ECO:0007669"/>
    <property type="project" value="UniProtKB-UniRule"/>
</dbReference>
<evidence type="ECO:0000259" key="11">
    <source>
        <dbReference type="Pfam" id="PF02503"/>
    </source>
</evidence>
<evidence type="ECO:0000256" key="2">
    <source>
        <dbReference type="ARBA" id="ARBA00022679"/>
    </source>
</evidence>
<dbReference type="EMBL" id="VJZA01000023">
    <property type="protein sequence ID" value="TVT21788.1"/>
    <property type="molecule type" value="Genomic_DNA"/>
</dbReference>
<dbReference type="NCBIfam" id="NF003917">
    <property type="entry name" value="PRK05443.1-1"/>
    <property type="match status" value="1"/>
</dbReference>
<dbReference type="InterPro" id="IPR003414">
    <property type="entry name" value="PP_kinase"/>
</dbReference>
<feature type="binding site" evidence="8">
    <location>
        <position position="637"/>
    </location>
    <ligand>
        <name>ATP</name>
        <dbReference type="ChEBI" id="CHEBI:30616"/>
    </ligand>
</feature>
<keyword evidence="5 8" id="KW-0418">Kinase</keyword>
<keyword evidence="16" id="KW-1185">Reference proteome</keyword>
<feature type="compositionally biased region" description="Low complexity" evidence="10">
    <location>
        <begin position="26"/>
        <end position="41"/>
    </location>
</feature>
<evidence type="ECO:0000256" key="6">
    <source>
        <dbReference type="ARBA" id="ARBA00022840"/>
    </source>
</evidence>
<evidence type="ECO:0000259" key="12">
    <source>
        <dbReference type="Pfam" id="PF13089"/>
    </source>
</evidence>
<dbReference type="GO" id="GO:0009358">
    <property type="term" value="C:polyphosphate kinase complex"/>
    <property type="evidence" value="ECO:0007669"/>
    <property type="project" value="InterPro"/>
</dbReference>
<dbReference type="InterPro" id="IPR025198">
    <property type="entry name" value="PPK_N_dom"/>
</dbReference>
<feature type="compositionally biased region" description="Polar residues" evidence="10">
    <location>
        <begin position="1"/>
        <end position="14"/>
    </location>
</feature>
<dbReference type="InterPro" id="IPR041108">
    <property type="entry name" value="PP_kinase_C_1"/>
</dbReference>
<feature type="active site" description="Phosphohistidine intermediate" evidence="8">
    <location>
        <position position="480"/>
    </location>
</feature>
<dbReference type="HAMAP" id="MF_00347">
    <property type="entry name" value="Polyphosphate_kinase"/>
    <property type="match status" value="1"/>
</dbReference>
<evidence type="ECO:0000256" key="9">
    <source>
        <dbReference type="RuleBase" id="RU003800"/>
    </source>
</evidence>
<comment type="caution">
    <text evidence="15">The sequence shown here is derived from an EMBL/GenBank/DDBJ whole genome shotgun (WGS) entry which is preliminary data.</text>
</comment>
<keyword evidence="3 8" id="KW-0479">Metal-binding</keyword>
<evidence type="ECO:0000256" key="5">
    <source>
        <dbReference type="ARBA" id="ARBA00022777"/>
    </source>
</evidence>
<evidence type="ECO:0000256" key="3">
    <source>
        <dbReference type="ARBA" id="ARBA00022723"/>
    </source>
</evidence>
<dbReference type="GO" id="GO:0005524">
    <property type="term" value="F:ATP binding"/>
    <property type="evidence" value="ECO:0007669"/>
    <property type="project" value="UniProtKB-KW"/>
</dbReference>
<comment type="PTM">
    <text evidence="8 9">An intermediate of this reaction is the autophosphorylated ppk in which a phosphate is covalently linked to a histidine residue through a N-P bond.</text>
</comment>
<dbReference type="NCBIfam" id="TIGR03705">
    <property type="entry name" value="poly_P_kin"/>
    <property type="match status" value="1"/>
</dbReference>
<comment type="catalytic activity">
    <reaction evidence="8 9">
        <text>[phosphate](n) + ATP = [phosphate](n+1) + ADP</text>
        <dbReference type="Rhea" id="RHEA:19573"/>
        <dbReference type="Rhea" id="RHEA-COMP:9859"/>
        <dbReference type="Rhea" id="RHEA-COMP:14280"/>
        <dbReference type="ChEBI" id="CHEBI:16838"/>
        <dbReference type="ChEBI" id="CHEBI:30616"/>
        <dbReference type="ChEBI" id="CHEBI:456216"/>
        <dbReference type="EC" id="2.7.4.1"/>
    </reaction>
</comment>
<sequence length="728" mass="81283">MSSDESSTPDTTAPATDESRSVQFRAVPSAPPAVTAPVPAATAESLPDDRYFNRELSWQDFNARVLALAEDESQPLLERAKFLAIFASNLDEFYMVRVAGLKRRDETGLPVRSADGLTPREQLAYIAKRNQDLVERHTLAFEERVRPELAEHDIHLVGWADLDPADQLRLSNYFSEQIFPVLTPLAVDPAHPFPYISGLSLNLAVTVRDPEEGTERFARVKVPNNVPRLIRVEPLRESRIATFLPLEELIAAHLGELFTGMEVTEHHVFRVTRNADFEVEEDRDEDLLQALERELAQRRFGPPVRLEVAQDMSEHMLDLLLRELEVDPHDVVEVPGLLDLTCLLQLSSLDRKELKDRPFVPATHPAFAERETPKSVFATLREGDVLVHHPYDSFSTSVQRFIEQAAADDKVLAIKQTLYRTSGDSPIVNALIDAAEAGKQVVALVEIKARFDEEANITWARTLERAGVHVVYGLVGLKTHCKVAMVVRQEGSTLRRYCHIGTGNYNPKTARLYEDLGLLTADPAIGADLTDLFNVLTGYSRQETYRNILTSPNGIRRGILRLIGEEIEHAHAGKPAGIRIKCNSLVDEQVIDALYRASQQGVPVQVVVRGICALKPQVPGLSDNITVRSILGRFLEHSRIFHFRGGGTYWIGSADMMHRNLDRRIEALVCVKDPKLTAQLGEVLDSALDPATRCWVLTSTGEWSPFPTEGSNVRDHQVELLKKHGANG</sequence>
<protein>
    <recommendedName>
        <fullName evidence="8 9">Polyphosphate kinase</fullName>
        <ecNumber evidence="8 9">2.7.4.1</ecNumber>
    </recommendedName>
    <alternativeName>
        <fullName evidence="8">ATP-polyphosphate phosphotransferase</fullName>
    </alternativeName>
    <alternativeName>
        <fullName evidence="8">Polyphosphoric acid kinase</fullName>
    </alternativeName>
</protein>
<dbReference type="CDD" id="cd09165">
    <property type="entry name" value="PLDc_PaPPK1_C1_like"/>
    <property type="match status" value="1"/>
</dbReference>
<dbReference type="Pfam" id="PF13089">
    <property type="entry name" value="PP_kinase_N"/>
    <property type="match status" value="1"/>
</dbReference>
<reference evidence="15 16" key="1">
    <citation type="submission" date="2019-07" db="EMBL/GenBank/DDBJ databases">
        <title>New species of Amycolatopsis and Streptomyces.</title>
        <authorList>
            <person name="Duangmal K."/>
            <person name="Teo W.F.A."/>
            <person name="Lipun K."/>
        </authorList>
    </citation>
    <scope>NUCLEOTIDE SEQUENCE [LARGE SCALE GENOMIC DNA]</scope>
    <source>
        <strain evidence="15 16">JCM 30562</strain>
    </source>
</reference>
<dbReference type="Proteomes" id="UP000318578">
    <property type="component" value="Unassembled WGS sequence"/>
</dbReference>
<dbReference type="NCBIfam" id="NF003922">
    <property type="entry name" value="PRK05443.2-3"/>
    <property type="match status" value="1"/>
</dbReference>
<name>A0A558ABZ5_9PSEU</name>
<feature type="region of interest" description="Disordered" evidence="10">
    <location>
        <begin position="1"/>
        <end position="41"/>
    </location>
</feature>
<organism evidence="15 16">
    <name type="scientific">Amycolatopsis acidiphila</name>
    <dbReference type="NCBI Taxonomy" id="715473"/>
    <lineage>
        <taxon>Bacteria</taxon>
        <taxon>Bacillati</taxon>
        <taxon>Actinomycetota</taxon>
        <taxon>Actinomycetes</taxon>
        <taxon>Pseudonocardiales</taxon>
        <taxon>Pseudonocardiaceae</taxon>
        <taxon>Amycolatopsis</taxon>
    </lineage>
</organism>
<dbReference type="PANTHER" id="PTHR30218:SF0">
    <property type="entry name" value="POLYPHOSPHATE KINASE"/>
    <property type="match status" value="1"/>
</dbReference>
<dbReference type="PANTHER" id="PTHR30218">
    <property type="entry name" value="POLYPHOSPHATE KINASE"/>
    <property type="match status" value="1"/>
</dbReference>
<keyword evidence="2 8" id="KW-0808">Transferase</keyword>
<dbReference type="OrthoDB" id="9761456at2"/>
<feature type="binding site" evidence="8">
    <location>
        <position position="89"/>
    </location>
    <ligand>
        <name>ATP</name>
        <dbReference type="ChEBI" id="CHEBI:30616"/>
    </ligand>
</feature>
<feature type="binding site" evidence="8">
    <location>
        <position position="420"/>
    </location>
    <ligand>
        <name>Mg(2+)</name>
        <dbReference type="ChEBI" id="CHEBI:18420"/>
    </ligand>
</feature>
<dbReference type="SUPFAM" id="SSF140356">
    <property type="entry name" value="PPK N-terminal domain-like"/>
    <property type="match status" value="1"/>
</dbReference>
<evidence type="ECO:0000256" key="4">
    <source>
        <dbReference type="ARBA" id="ARBA00022741"/>
    </source>
</evidence>
<evidence type="ECO:0000256" key="7">
    <source>
        <dbReference type="ARBA" id="ARBA00022842"/>
    </source>
</evidence>
<dbReference type="InterPro" id="IPR036830">
    <property type="entry name" value="PP_kinase_middle_dom_sf"/>
</dbReference>
<evidence type="ECO:0000256" key="1">
    <source>
        <dbReference type="ARBA" id="ARBA00022553"/>
    </source>
</evidence>
<evidence type="ECO:0000259" key="14">
    <source>
        <dbReference type="Pfam" id="PF17941"/>
    </source>
</evidence>
<dbReference type="AlphaFoldDB" id="A0A558ABZ5"/>
<feature type="domain" description="Polyphosphate kinase C-terminal" evidence="14">
    <location>
        <begin position="375"/>
        <end position="541"/>
    </location>
</feature>
<comment type="similarity">
    <text evidence="8 9">Belongs to the polyphosphate kinase 1 (PPK1) family.</text>
</comment>
<dbReference type="NCBIfam" id="NF003918">
    <property type="entry name" value="PRK05443.1-2"/>
    <property type="match status" value="1"/>
</dbReference>
<keyword evidence="7 8" id="KW-0460">Magnesium</keyword>
<comment type="function">
    <text evidence="8 9">Catalyzes the reversible transfer of the terminal phosphate of ATP to form a long-chain polyphosphate (polyP).</text>
</comment>
<dbReference type="InterPro" id="IPR036832">
    <property type="entry name" value="PPK_N_dom_sf"/>
</dbReference>
<keyword evidence="6 8" id="KW-0067">ATP-binding</keyword>
<dbReference type="Pfam" id="PF17941">
    <property type="entry name" value="PP_kinase_C_1"/>
    <property type="match status" value="1"/>
</dbReference>
<dbReference type="NCBIfam" id="NF003921">
    <property type="entry name" value="PRK05443.2-2"/>
    <property type="match status" value="1"/>
</dbReference>
<dbReference type="FunFam" id="3.30.870.10:FF:000001">
    <property type="entry name" value="Polyphosphate kinase"/>
    <property type="match status" value="1"/>
</dbReference>
<evidence type="ECO:0000256" key="8">
    <source>
        <dbReference type="HAMAP-Rule" id="MF_00347"/>
    </source>
</evidence>
<keyword evidence="4 8" id="KW-0547">Nucleotide-binding</keyword>
<feature type="binding site" evidence="8">
    <location>
        <position position="450"/>
    </location>
    <ligand>
        <name>Mg(2+)</name>
        <dbReference type="ChEBI" id="CHEBI:18420"/>
    </ligand>
</feature>
<dbReference type="SUPFAM" id="SSF143724">
    <property type="entry name" value="PHP14-like"/>
    <property type="match status" value="1"/>
</dbReference>
<gene>
    <name evidence="8" type="primary">ppk</name>
    <name evidence="15" type="ORF">FNH06_15645</name>
</gene>
<feature type="binding site" evidence="8">
    <location>
        <position position="513"/>
    </location>
    <ligand>
        <name>ATP</name>
        <dbReference type="ChEBI" id="CHEBI:30616"/>
    </ligand>
</feature>
<dbReference type="Gene3D" id="3.30.870.10">
    <property type="entry name" value="Endonuclease Chain A"/>
    <property type="match status" value="2"/>
</dbReference>
<dbReference type="Pfam" id="PF13090">
    <property type="entry name" value="PP_kinase_C"/>
    <property type="match status" value="1"/>
</dbReference>
<dbReference type="Gene3D" id="3.30.1840.10">
    <property type="entry name" value="Polyphosphate kinase middle domain"/>
    <property type="match status" value="1"/>
</dbReference>
<dbReference type="InterPro" id="IPR025200">
    <property type="entry name" value="PPK_C_dom2"/>
</dbReference>
<evidence type="ECO:0000259" key="13">
    <source>
        <dbReference type="Pfam" id="PF13090"/>
    </source>
</evidence>
<comment type="cofactor">
    <cofactor evidence="8">
        <name>Mg(2+)</name>
        <dbReference type="ChEBI" id="CHEBI:18420"/>
    </cofactor>
</comment>
<proteinExistence type="inferred from homology"/>
<dbReference type="GO" id="GO:0046872">
    <property type="term" value="F:metal ion binding"/>
    <property type="evidence" value="ECO:0007669"/>
    <property type="project" value="UniProtKB-KW"/>
</dbReference>
<dbReference type="Gene3D" id="1.20.58.310">
    <property type="entry name" value="Polyphosphate kinase N-terminal domain"/>
    <property type="match status" value="1"/>
</dbReference>
<feature type="binding site" evidence="8">
    <location>
        <position position="609"/>
    </location>
    <ligand>
        <name>ATP</name>
        <dbReference type="ChEBI" id="CHEBI:30616"/>
    </ligand>
</feature>
<evidence type="ECO:0000313" key="16">
    <source>
        <dbReference type="Proteomes" id="UP000318578"/>
    </source>
</evidence>
<dbReference type="InterPro" id="IPR024953">
    <property type="entry name" value="PP_kinase_middle"/>
</dbReference>